<reference evidence="2" key="1">
    <citation type="journal article" date="2014" name="Proc. Natl. Acad. Sci. U.S.A.">
        <title>Extensive sampling of basidiomycete genomes demonstrates inadequacy of the white-rot/brown-rot paradigm for wood decay fungi.</title>
        <authorList>
            <person name="Riley R."/>
            <person name="Salamov A.A."/>
            <person name="Brown D.W."/>
            <person name="Nagy L.G."/>
            <person name="Floudas D."/>
            <person name="Held B.W."/>
            <person name="Levasseur A."/>
            <person name="Lombard V."/>
            <person name="Morin E."/>
            <person name="Otillar R."/>
            <person name="Lindquist E.A."/>
            <person name="Sun H."/>
            <person name="LaButti K.M."/>
            <person name="Schmutz J."/>
            <person name="Jabbour D."/>
            <person name="Luo H."/>
            <person name="Baker S.E."/>
            <person name="Pisabarro A.G."/>
            <person name="Walton J.D."/>
            <person name="Blanchette R.A."/>
            <person name="Henrissat B."/>
            <person name="Martin F."/>
            <person name="Cullen D."/>
            <person name="Hibbett D.S."/>
            <person name="Grigoriev I.V."/>
        </authorList>
    </citation>
    <scope>NUCLEOTIDE SEQUENCE [LARGE SCALE GENOMIC DNA]</scope>
    <source>
        <strain evidence="2">MUCL 33604</strain>
    </source>
</reference>
<organism evidence="1 2">
    <name type="scientific">Jaapia argillacea MUCL 33604</name>
    <dbReference type="NCBI Taxonomy" id="933084"/>
    <lineage>
        <taxon>Eukaryota</taxon>
        <taxon>Fungi</taxon>
        <taxon>Dikarya</taxon>
        <taxon>Basidiomycota</taxon>
        <taxon>Agaricomycotina</taxon>
        <taxon>Agaricomycetes</taxon>
        <taxon>Agaricomycetidae</taxon>
        <taxon>Jaapiales</taxon>
        <taxon>Jaapiaceae</taxon>
        <taxon>Jaapia</taxon>
    </lineage>
</organism>
<dbReference type="InParanoid" id="A0A067P585"/>
<gene>
    <name evidence="1" type="ORF">JAAARDRAFT_201243</name>
</gene>
<keyword evidence="2" id="KW-1185">Reference proteome</keyword>
<protein>
    <submittedName>
        <fullName evidence="1">Uncharacterized protein</fullName>
    </submittedName>
</protein>
<dbReference type="HOGENOM" id="CLU_1547814_0_0_1"/>
<name>A0A067P585_9AGAM</name>
<dbReference type="STRING" id="933084.A0A067P585"/>
<evidence type="ECO:0000313" key="1">
    <source>
        <dbReference type="EMBL" id="KDQ48990.1"/>
    </source>
</evidence>
<evidence type="ECO:0000313" key="2">
    <source>
        <dbReference type="Proteomes" id="UP000027265"/>
    </source>
</evidence>
<dbReference type="OrthoDB" id="5778525at2759"/>
<dbReference type="AlphaFoldDB" id="A0A067P585"/>
<dbReference type="EMBL" id="KL197874">
    <property type="protein sequence ID" value="KDQ48990.1"/>
    <property type="molecule type" value="Genomic_DNA"/>
</dbReference>
<proteinExistence type="predicted"/>
<sequence>MGFNSLNLSSSLDYPYSSGAYTTPSPARPFTPADGAAIYPAALNLSTDYGVDVQLDEDLTQPIMACAAQLDEGVDVQLNEGVDVQLDKDLTQPLETAAHPLVASEYALALDPLASSRSRDTPLTRLPPTVPSLTSRLCIGTHTLVGGPKVVSDSEVGWQVLVGLAVPGVSLYL</sequence>
<accession>A0A067P585</accession>
<dbReference type="Proteomes" id="UP000027265">
    <property type="component" value="Unassembled WGS sequence"/>
</dbReference>